<dbReference type="SUPFAM" id="SSF117892">
    <property type="entry name" value="Band 7/SPFH domain"/>
    <property type="match status" value="1"/>
</dbReference>
<reference evidence="4 5" key="1">
    <citation type="submission" date="2019-03" db="EMBL/GenBank/DDBJ databases">
        <title>Metabolic reconstructions from genomes of highly enriched 'Candidatus Accumulibacter' and 'Candidatus Competibacter' bioreactor populations.</title>
        <authorList>
            <person name="Annavajhala M.K."/>
            <person name="Welles L."/>
            <person name="Abbas B."/>
            <person name="Sorokin D."/>
            <person name="Park H."/>
            <person name="Van Loosdrecht M."/>
            <person name="Chandran K."/>
        </authorList>
    </citation>
    <scope>NUCLEOTIDE SEQUENCE [LARGE SCALE GENOMIC DNA]</scope>
    <source>
        <strain evidence="4 5">SBR_G</strain>
    </source>
</reference>
<dbReference type="InterPro" id="IPR025640">
    <property type="entry name" value="GYF_2"/>
</dbReference>
<dbReference type="PANTHER" id="PTHR37826:SF2">
    <property type="entry name" value="ZINC-RIBBON DOMAIN-CONTAINING PROTEIN"/>
    <property type="match status" value="1"/>
</dbReference>
<feature type="domain" description="GYF" evidence="3">
    <location>
        <begin position="313"/>
        <end position="362"/>
    </location>
</feature>
<sequence>MGLWDKLMGEFIDVIQWTDDSNDTLVYRFERQGNEIKFGAKLTVREGQVAVFVNEGQLADTFQPGMYELKTNNLPILSTLQAWRHGFESPFKAEVYFFSTRRFTDLKWGTQNPVMLRDPEFGPIRLRAFGSYAIRIKDAPTFLREIVGTDDRFTTDEITNQLRNMVVSRFANILGQAKIPALDLAGNYDQLGQFLLQRIAPEFEAVGLELTNLLVENISLPKEVEAVLDKRTSMGIVGNLDQYTQFQAAEAMRDAAANPGGGSEAMSMGLGLAMAQRLNETLSRPAAPAPTPAAPAPQAAPAVPPPLPVANPYYVAMNNQQAGPFPMDELQRRTQVGELTRATLVWAQGMAKWTPAGEVAELAPLFAHLPPPLPDA</sequence>
<dbReference type="Proteomes" id="UP000760480">
    <property type="component" value="Unassembled WGS sequence"/>
</dbReference>
<evidence type="ECO:0000256" key="1">
    <source>
        <dbReference type="SAM" id="MobiDB-lite"/>
    </source>
</evidence>
<evidence type="ECO:0000313" key="4">
    <source>
        <dbReference type="EMBL" id="NMQ21251.1"/>
    </source>
</evidence>
<dbReference type="PANTHER" id="PTHR37826">
    <property type="entry name" value="FLOTILLIN BAND_7_5 DOMAIN PROTEIN"/>
    <property type="match status" value="1"/>
</dbReference>
<dbReference type="RefSeq" id="WP_169250517.1">
    <property type="nucleotide sequence ID" value="NZ_SPMZ01000082.1"/>
</dbReference>
<feature type="domain" description="SPFH" evidence="2">
    <location>
        <begin position="26"/>
        <end position="236"/>
    </location>
</feature>
<accession>A0ABX1TPB5</accession>
<dbReference type="Pfam" id="PF14237">
    <property type="entry name" value="GYF_2"/>
    <property type="match status" value="1"/>
</dbReference>
<proteinExistence type="predicted"/>
<dbReference type="CDD" id="cd03408">
    <property type="entry name" value="SPFH_like_u1"/>
    <property type="match status" value="1"/>
</dbReference>
<dbReference type="InterPro" id="IPR036013">
    <property type="entry name" value="Band_7/SPFH_dom_sf"/>
</dbReference>
<evidence type="ECO:0000259" key="3">
    <source>
        <dbReference type="Pfam" id="PF14237"/>
    </source>
</evidence>
<dbReference type="EMBL" id="SPMZ01000082">
    <property type="protein sequence ID" value="NMQ21251.1"/>
    <property type="molecule type" value="Genomic_DNA"/>
</dbReference>
<name>A0ABX1TPB5_9GAMM</name>
<dbReference type="Pfam" id="PF13421">
    <property type="entry name" value="Band_7_1"/>
    <property type="match status" value="1"/>
</dbReference>
<dbReference type="Gene3D" id="3.30.479.30">
    <property type="entry name" value="Band 7 domain"/>
    <property type="match status" value="1"/>
</dbReference>
<dbReference type="InterPro" id="IPR033880">
    <property type="entry name" value="SPFH_YdjI"/>
</dbReference>
<comment type="caution">
    <text evidence="4">The sequence shown here is derived from an EMBL/GenBank/DDBJ whole genome shotgun (WGS) entry which is preliminary data.</text>
</comment>
<feature type="region of interest" description="Disordered" evidence="1">
    <location>
        <begin position="284"/>
        <end position="303"/>
    </location>
</feature>
<organism evidence="4 5">
    <name type="scientific">Candidatus Competibacter phosphatis</name>
    <dbReference type="NCBI Taxonomy" id="221280"/>
    <lineage>
        <taxon>Bacteria</taxon>
        <taxon>Pseudomonadati</taxon>
        <taxon>Pseudomonadota</taxon>
        <taxon>Gammaproteobacteria</taxon>
        <taxon>Candidatus Competibacteraceae</taxon>
        <taxon>Candidatus Competibacter</taxon>
    </lineage>
</organism>
<keyword evidence="5" id="KW-1185">Reference proteome</keyword>
<evidence type="ECO:0000259" key="2">
    <source>
        <dbReference type="Pfam" id="PF13421"/>
    </source>
</evidence>
<evidence type="ECO:0000313" key="5">
    <source>
        <dbReference type="Proteomes" id="UP000760480"/>
    </source>
</evidence>
<protein>
    <submittedName>
        <fullName evidence="4">SPFH domain-containing protein</fullName>
    </submittedName>
</protein>
<gene>
    <name evidence="4" type="ORF">E4P82_19840</name>
</gene>